<feature type="region of interest" description="Disordered" evidence="6">
    <location>
        <begin position="436"/>
        <end position="467"/>
    </location>
</feature>
<dbReference type="PROSITE" id="PS50102">
    <property type="entry name" value="RRM"/>
    <property type="match status" value="3"/>
</dbReference>
<accession>A0A8E0VJ08</accession>
<dbReference type="InterPro" id="IPR006535">
    <property type="entry name" value="HnRNP_R/Q_splicing_fac"/>
</dbReference>
<evidence type="ECO:0000256" key="5">
    <source>
        <dbReference type="PROSITE-ProRule" id="PRU00176"/>
    </source>
</evidence>
<proteinExistence type="predicted"/>
<dbReference type="AlphaFoldDB" id="A0A8E0VJ08"/>
<dbReference type="CDD" id="cd12251">
    <property type="entry name" value="RRM3_hnRNPR_like"/>
    <property type="match status" value="1"/>
</dbReference>
<dbReference type="Proteomes" id="UP000728185">
    <property type="component" value="Unassembled WGS sequence"/>
</dbReference>
<dbReference type="SMART" id="SM00360">
    <property type="entry name" value="RRM"/>
    <property type="match status" value="3"/>
</dbReference>
<dbReference type="Pfam" id="PF00076">
    <property type="entry name" value="RRM_1"/>
    <property type="match status" value="3"/>
</dbReference>
<dbReference type="FunFam" id="3.30.70.330:FF:000022">
    <property type="entry name" value="APOBEC1 complementation factor isoform X1"/>
    <property type="match status" value="1"/>
</dbReference>
<evidence type="ECO:0000313" key="8">
    <source>
        <dbReference type="EMBL" id="KAA0190964.1"/>
    </source>
</evidence>
<reference evidence="8" key="1">
    <citation type="submission" date="2019-05" db="EMBL/GenBank/DDBJ databases">
        <title>Annotation for the trematode Fasciolopsis buski.</title>
        <authorList>
            <person name="Choi Y.-J."/>
        </authorList>
    </citation>
    <scope>NUCLEOTIDE SEQUENCE</scope>
    <source>
        <strain evidence="8">HT</strain>
        <tissue evidence="8">Whole worm</tissue>
    </source>
</reference>
<feature type="compositionally biased region" description="Polar residues" evidence="6">
    <location>
        <begin position="688"/>
        <end position="702"/>
    </location>
</feature>
<dbReference type="PANTHER" id="PTHR21245">
    <property type="entry name" value="HETEROGENEOUS NUCLEAR RIBONUCLEOPROTEIN"/>
    <property type="match status" value="1"/>
</dbReference>
<evidence type="ECO:0000256" key="1">
    <source>
        <dbReference type="ARBA" id="ARBA00004496"/>
    </source>
</evidence>
<comment type="subcellular location">
    <subcellularLocation>
        <location evidence="1">Cytoplasm</location>
    </subcellularLocation>
</comment>
<dbReference type="GO" id="GO:0003723">
    <property type="term" value="F:RNA binding"/>
    <property type="evidence" value="ECO:0007669"/>
    <property type="project" value="UniProtKB-UniRule"/>
</dbReference>
<feature type="compositionally biased region" description="Low complexity" evidence="6">
    <location>
        <begin position="672"/>
        <end position="687"/>
    </location>
</feature>
<evidence type="ECO:0000313" key="9">
    <source>
        <dbReference type="Proteomes" id="UP000728185"/>
    </source>
</evidence>
<feature type="compositionally biased region" description="Low complexity" evidence="6">
    <location>
        <begin position="436"/>
        <end position="464"/>
    </location>
</feature>
<gene>
    <name evidence="8" type="ORF">FBUS_07441</name>
</gene>
<keyword evidence="3" id="KW-0677">Repeat</keyword>
<feature type="compositionally biased region" description="Polar residues" evidence="6">
    <location>
        <begin position="649"/>
        <end position="671"/>
    </location>
</feature>
<dbReference type="InterPro" id="IPR035979">
    <property type="entry name" value="RBD_domain_sf"/>
</dbReference>
<feature type="domain" description="RRM" evidence="7">
    <location>
        <begin position="277"/>
        <end position="352"/>
    </location>
</feature>
<feature type="region of interest" description="Disordered" evidence="6">
    <location>
        <begin position="1002"/>
        <end position="1038"/>
    </location>
</feature>
<dbReference type="EMBL" id="LUCM01006649">
    <property type="protein sequence ID" value="KAA0190964.1"/>
    <property type="molecule type" value="Genomic_DNA"/>
</dbReference>
<dbReference type="InterPro" id="IPR012677">
    <property type="entry name" value="Nucleotide-bd_a/b_plait_sf"/>
</dbReference>
<feature type="domain" description="RRM" evidence="7">
    <location>
        <begin position="182"/>
        <end position="264"/>
    </location>
</feature>
<dbReference type="FunFam" id="3.30.70.330:FF:000026">
    <property type="entry name" value="APOBEC1 complementation factor isoform X1"/>
    <property type="match status" value="1"/>
</dbReference>
<protein>
    <submittedName>
        <fullName evidence="8">APOBEC1 complementation factor</fullName>
    </submittedName>
</protein>
<evidence type="ECO:0000256" key="2">
    <source>
        <dbReference type="ARBA" id="ARBA00022490"/>
    </source>
</evidence>
<keyword evidence="4 5" id="KW-0694">RNA-binding</keyword>
<sequence length="1038" mass="111188">MPLSDVNQVTSSLNTLQLRELSNLSSSAQHINTLGKSNKHTSMSSSSCVLGRQGNQNAAALSPEEGIVKLLERTKYTFVQENGQRRYGPPPNWRSEPPPRGCEVFIGKIPRDCFEDELIPVFEKIGPIYMFRLMMEFNGSNRGYGFCVYANREDTKRAVQELDNYEIRKGKTIGVCFSVDNCRLFVGGIPKSKTRDEILTEMKRVTEGVKDVISYPSVNDKSKNRGFAFVEYESHKAAAMARRKLIPGRIQLWGQQIAVDWAEPEREVNEDIMSKVKILYVRNLMVSTTEESLREHFIRVAGGDANCVERVKKINDYAFIHFKEREQAAKCLQALNDTTLEGSKIEVTWAKPVDKNEVAVRQQSTRASSKLMNELVLGKELGINNSLNPAAVVAASGLLPPLDSTLPFILSSVGQQPLAPDLLSINPAAVSSMSASMNLSSPNGPRTNNARTGRRNAAGSRSAGMQRDRKHPIEILEELARHGEWGPPIYTATPVEMIDQATGGKLQFFLGQVILPNLRLQYAAPRYYSSPEEAKLGACEAAILNIQYNLMMPGDVDLNSVSSSLRDSTIQPLLSYHDGKSLPLPVPTALATAPCGTVHSSNTTFVPVTSNTLSNTVISTSVESLSTVSTASALNRTVHDSSTLVPITNTASSTHQDSVSSYAVMSSGPNLTSSSSQQTSASSCTPSVSNLSDQSHSGSTRTETTRSDKVAIASNTVMNSRPCAYLCAQPNQNFNMSQFGSTANPQLVCAPTQSNTTAGVTIQSNLTSSMQQVAYAPYTSYRTIQGPPPVSPFQGINYPSCTAFTGNYVLPVGSNVVTSAPTFLPIPLQNAGSSTTNALGLLQTQSNGLSISTPSNISTQATIALNSSVVLPDCPSHLAMNGYEYSSLIPGSLATTNLVNPYGNPSAYLVDSNTVLMGSSGPLSGLPAVVTMPQTSVNGTTDLIHHASVGQSGPLSTSQVPQTGLYRLSLPVHAVQTPPTQLNPVMQNQAALLGLLSQTQTQSVPAGHSSNSCQNGSVSTAQTLPATGTQPINVPAAV</sequence>
<keyword evidence="2" id="KW-0963">Cytoplasm</keyword>
<comment type="caution">
    <text evidence="8">The sequence shown here is derived from an EMBL/GenBank/DDBJ whole genome shotgun (WGS) entry which is preliminary data.</text>
</comment>
<feature type="domain" description="RRM" evidence="7">
    <location>
        <begin position="102"/>
        <end position="180"/>
    </location>
</feature>
<dbReference type="InterPro" id="IPR000504">
    <property type="entry name" value="RRM_dom"/>
</dbReference>
<name>A0A8E0VJ08_9TREM</name>
<evidence type="ECO:0000256" key="3">
    <source>
        <dbReference type="ARBA" id="ARBA00022737"/>
    </source>
</evidence>
<dbReference type="CDD" id="cd12250">
    <property type="entry name" value="RRM2_hnRNPR_like"/>
    <property type="match status" value="1"/>
</dbReference>
<dbReference type="SUPFAM" id="SSF54928">
    <property type="entry name" value="RNA-binding domain, RBD"/>
    <property type="match status" value="2"/>
</dbReference>
<dbReference type="Gene3D" id="3.30.70.330">
    <property type="match status" value="3"/>
</dbReference>
<keyword evidence="9" id="KW-1185">Reference proteome</keyword>
<dbReference type="CDD" id="cd12249">
    <property type="entry name" value="RRM1_hnRNPR_like"/>
    <property type="match status" value="1"/>
</dbReference>
<feature type="region of interest" description="Disordered" evidence="6">
    <location>
        <begin position="649"/>
        <end position="712"/>
    </location>
</feature>
<organism evidence="8 9">
    <name type="scientific">Fasciolopsis buskii</name>
    <dbReference type="NCBI Taxonomy" id="27845"/>
    <lineage>
        <taxon>Eukaryota</taxon>
        <taxon>Metazoa</taxon>
        <taxon>Spiralia</taxon>
        <taxon>Lophotrochozoa</taxon>
        <taxon>Platyhelminthes</taxon>
        <taxon>Trematoda</taxon>
        <taxon>Digenea</taxon>
        <taxon>Plagiorchiida</taxon>
        <taxon>Echinostomata</taxon>
        <taxon>Echinostomatoidea</taxon>
        <taxon>Fasciolidae</taxon>
        <taxon>Fasciolopsis</taxon>
    </lineage>
</organism>
<evidence type="ECO:0000256" key="6">
    <source>
        <dbReference type="SAM" id="MobiDB-lite"/>
    </source>
</evidence>
<dbReference type="NCBIfam" id="TIGR01648">
    <property type="entry name" value="hnRNP-R-Q"/>
    <property type="match status" value="1"/>
</dbReference>
<feature type="compositionally biased region" description="Polar residues" evidence="6">
    <location>
        <begin position="1008"/>
        <end position="1032"/>
    </location>
</feature>
<evidence type="ECO:0000256" key="4">
    <source>
        <dbReference type="ARBA" id="ARBA00022884"/>
    </source>
</evidence>
<dbReference type="GO" id="GO:0005737">
    <property type="term" value="C:cytoplasm"/>
    <property type="evidence" value="ECO:0007669"/>
    <property type="project" value="UniProtKB-SubCell"/>
</dbReference>
<dbReference type="OrthoDB" id="3800936at2759"/>
<evidence type="ECO:0000259" key="7">
    <source>
        <dbReference type="PROSITE" id="PS50102"/>
    </source>
</evidence>